<organism evidence="1 2">
    <name type="scientific">Dallia pectoralis</name>
    <name type="common">Alaska blackfish</name>
    <dbReference type="NCBI Taxonomy" id="75939"/>
    <lineage>
        <taxon>Eukaryota</taxon>
        <taxon>Metazoa</taxon>
        <taxon>Chordata</taxon>
        <taxon>Craniata</taxon>
        <taxon>Vertebrata</taxon>
        <taxon>Euteleostomi</taxon>
        <taxon>Actinopterygii</taxon>
        <taxon>Neopterygii</taxon>
        <taxon>Teleostei</taxon>
        <taxon>Protacanthopterygii</taxon>
        <taxon>Esociformes</taxon>
        <taxon>Umbridae</taxon>
        <taxon>Dallia</taxon>
    </lineage>
</organism>
<sequence>MDGYWMSAICLLMTCLSVCSAQNGVQVVGQTEPVLAVEGDDVILPCTLRSSYRPLYAVDESVEWQRNDLKPKKVHFYRSREDYNADQNPVYRGRTSLFKEEMRNGNVSLKLTNVKLSDSGTYTCFIPTLKEPIQTNSELIVVPASQPEIVIVGLNLTGVILQCEARGLVRKPEMLWLNSDGVILPANEPTLTETEGRYTVRGNVTVQKTDNNTFTCRVRQQLMKHTMETQIHVSDLMFPEPFPEPFLELNCSWWSGWGFGGLTWGLIVLVVGAVVLCILTRFGLLHWRTVPNSDPQTNGTTSQNGDGDALTNGTTPHNGDALTNGDARSDFLLHEDGSVV</sequence>
<evidence type="ECO:0000313" key="1">
    <source>
        <dbReference type="EMBL" id="KAJ7992238.1"/>
    </source>
</evidence>
<name>A0ACC2FLQ5_DALPE</name>
<proteinExistence type="predicted"/>
<evidence type="ECO:0000313" key="2">
    <source>
        <dbReference type="Proteomes" id="UP001157502"/>
    </source>
</evidence>
<comment type="caution">
    <text evidence="1">The sequence shown here is derived from an EMBL/GenBank/DDBJ whole genome shotgun (WGS) entry which is preliminary data.</text>
</comment>
<keyword evidence="2" id="KW-1185">Reference proteome</keyword>
<dbReference type="Proteomes" id="UP001157502">
    <property type="component" value="Chromosome 25"/>
</dbReference>
<dbReference type="EMBL" id="CM055752">
    <property type="protein sequence ID" value="KAJ7992238.1"/>
    <property type="molecule type" value="Genomic_DNA"/>
</dbReference>
<accession>A0ACC2FLQ5</accession>
<protein>
    <submittedName>
        <fullName evidence="1">Uncharacterized protein</fullName>
    </submittedName>
</protein>
<gene>
    <name evidence="1" type="ORF">DPEC_G00276450</name>
</gene>
<reference evidence="1" key="1">
    <citation type="submission" date="2021-05" db="EMBL/GenBank/DDBJ databases">
        <authorList>
            <person name="Pan Q."/>
            <person name="Jouanno E."/>
            <person name="Zahm M."/>
            <person name="Klopp C."/>
            <person name="Cabau C."/>
            <person name="Louis A."/>
            <person name="Berthelot C."/>
            <person name="Parey E."/>
            <person name="Roest Crollius H."/>
            <person name="Montfort J."/>
            <person name="Robinson-Rechavi M."/>
            <person name="Bouchez O."/>
            <person name="Lampietro C."/>
            <person name="Lopez Roques C."/>
            <person name="Donnadieu C."/>
            <person name="Postlethwait J."/>
            <person name="Bobe J."/>
            <person name="Dillon D."/>
            <person name="Chandos A."/>
            <person name="von Hippel F."/>
            <person name="Guiguen Y."/>
        </authorList>
    </citation>
    <scope>NUCLEOTIDE SEQUENCE</scope>
    <source>
        <strain evidence="1">YG-Jan2019</strain>
    </source>
</reference>